<sequence length="155" mass="15928">MARTTARRTVARAGTLVALALIAPHLAACSTVAADDTLGGPGLPVQLPGESYTGDAIDVDARLIVGDEGCFRLSAAGRDRFVIWPAGFRMEGDVVITPDGEQIESGDPVAGPATLMPIDDLFAIEGPDGYWAATAGFCLTGEDAIIVLDAVDPSS</sequence>
<dbReference type="Proteomes" id="UP000218965">
    <property type="component" value="Chromosome"/>
</dbReference>
<dbReference type="AlphaFoldDB" id="A0A0U5B941"/>
<name>A0A0U5B941_9MICO</name>
<evidence type="ECO:0000256" key="1">
    <source>
        <dbReference type="SAM" id="SignalP"/>
    </source>
</evidence>
<evidence type="ECO:0000313" key="2">
    <source>
        <dbReference type="EMBL" id="BAU32356.1"/>
    </source>
</evidence>
<dbReference type="OrthoDB" id="9918763at2"/>
<reference evidence="3" key="1">
    <citation type="submission" date="2015-12" db="EMBL/GenBank/DDBJ databases">
        <authorList>
            <person name="Shamseldin A."/>
            <person name="Moawad H."/>
            <person name="Abd El-Rahim W.M."/>
            <person name="Sadowsky M.J."/>
        </authorList>
    </citation>
    <scope>NUCLEOTIDE SEQUENCE [LARGE SCALE GENOMIC DNA]</scope>
    <source>
        <strain evidence="3">JAM AC0309</strain>
    </source>
</reference>
<feature type="chain" id="PRO_5038389013" evidence="1">
    <location>
        <begin position="34"/>
        <end position="155"/>
    </location>
</feature>
<reference evidence="2 3" key="2">
    <citation type="submission" date="2016-01" db="EMBL/GenBank/DDBJ databases">
        <title>Microcella alkaliphila JAM AC0309 whole genome shotgun sequence.</title>
        <authorList>
            <person name="Kurata A."/>
            <person name="Hirose Y."/>
            <person name="Kishimoto N."/>
            <person name="Kobayashi T."/>
        </authorList>
    </citation>
    <scope>NUCLEOTIDE SEQUENCE [LARGE SCALE GENOMIC DNA]</scope>
    <source>
        <strain evidence="2 3">JAM AC0309</strain>
    </source>
</reference>
<keyword evidence="1" id="KW-0732">Signal</keyword>
<dbReference type="RefSeq" id="WP_096421490.1">
    <property type="nucleotide sequence ID" value="NZ_AP017315.1"/>
</dbReference>
<dbReference type="EMBL" id="AP017315">
    <property type="protein sequence ID" value="BAU32356.1"/>
    <property type="molecule type" value="Genomic_DNA"/>
</dbReference>
<proteinExistence type="predicted"/>
<gene>
    <name evidence="2" type="ORF">MalAC0309_1504</name>
</gene>
<accession>A0A0U5B941</accession>
<evidence type="ECO:0000313" key="3">
    <source>
        <dbReference type="Proteomes" id="UP000218965"/>
    </source>
</evidence>
<feature type="signal peptide" evidence="1">
    <location>
        <begin position="1"/>
        <end position="33"/>
    </location>
</feature>
<protein>
    <submittedName>
        <fullName evidence="2">Malic enzyme</fullName>
    </submittedName>
</protein>
<organism evidence="2 3">
    <name type="scientific">Microcella alkaliphila</name>
    <dbReference type="NCBI Taxonomy" id="279828"/>
    <lineage>
        <taxon>Bacteria</taxon>
        <taxon>Bacillati</taxon>
        <taxon>Actinomycetota</taxon>
        <taxon>Actinomycetes</taxon>
        <taxon>Micrococcales</taxon>
        <taxon>Microbacteriaceae</taxon>
        <taxon>Microcella</taxon>
    </lineage>
</organism>
<dbReference type="KEGG" id="malk:MalAC0309_1504"/>